<dbReference type="Proteomes" id="UP000193467">
    <property type="component" value="Unassembled WGS sequence"/>
</dbReference>
<dbReference type="AlphaFoldDB" id="A0A1Y2EGC9"/>
<dbReference type="InParanoid" id="A0A1Y2EGC9"/>
<proteinExistence type="predicted"/>
<feature type="compositionally biased region" description="Low complexity" evidence="1">
    <location>
        <begin position="310"/>
        <end position="319"/>
    </location>
</feature>
<protein>
    <submittedName>
        <fullName evidence="3">Uncharacterized protein</fullName>
    </submittedName>
</protein>
<feature type="signal peptide" evidence="2">
    <location>
        <begin position="1"/>
        <end position="17"/>
    </location>
</feature>
<feature type="region of interest" description="Disordered" evidence="1">
    <location>
        <begin position="299"/>
        <end position="319"/>
    </location>
</feature>
<dbReference type="EMBL" id="MCGR01000055">
    <property type="protein sequence ID" value="ORY70633.1"/>
    <property type="molecule type" value="Genomic_DNA"/>
</dbReference>
<name>A0A1Y2EGC9_9BASI</name>
<evidence type="ECO:0000313" key="3">
    <source>
        <dbReference type="EMBL" id="ORY70633.1"/>
    </source>
</evidence>
<comment type="caution">
    <text evidence="3">The sequence shown here is derived from an EMBL/GenBank/DDBJ whole genome shotgun (WGS) entry which is preliminary data.</text>
</comment>
<evidence type="ECO:0000256" key="2">
    <source>
        <dbReference type="SAM" id="SignalP"/>
    </source>
</evidence>
<accession>A0A1Y2EGC9</accession>
<evidence type="ECO:0000313" key="4">
    <source>
        <dbReference type="Proteomes" id="UP000193467"/>
    </source>
</evidence>
<keyword evidence="2" id="KW-0732">Signal</keyword>
<keyword evidence="4" id="KW-1185">Reference proteome</keyword>
<evidence type="ECO:0000256" key="1">
    <source>
        <dbReference type="SAM" id="MobiDB-lite"/>
    </source>
</evidence>
<gene>
    <name evidence="3" type="ORF">BCR35DRAFT_307936</name>
</gene>
<organism evidence="3 4">
    <name type="scientific">Leucosporidium creatinivorum</name>
    <dbReference type="NCBI Taxonomy" id="106004"/>
    <lineage>
        <taxon>Eukaryota</taxon>
        <taxon>Fungi</taxon>
        <taxon>Dikarya</taxon>
        <taxon>Basidiomycota</taxon>
        <taxon>Pucciniomycotina</taxon>
        <taxon>Microbotryomycetes</taxon>
        <taxon>Leucosporidiales</taxon>
        <taxon>Leucosporidium</taxon>
    </lineage>
</organism>
<sequence length="572" mass="61720">MGYILLLISLLILVVSCLWLLPTPPSPTPPPTLRGTPLQLPGPVLAGTVQHLNLDGLTIIPLVKLPPIKLSIPLPSLLFPNKRLRLLITSTASETVFTTLQLASATYKAIDVGRKPMDVHLEGVDSQFSGSFGVKVLLKLGEELGDGDKSGEEKVKLNGGVMKKEQQLFKWTGSGRVVAQLQKSGMDLQLQLVEGSQGSPKLEVLSSSIDEGHIESAEIVGFGIWGSLLTRLIPWIRGTVYVRWPTKVVGDYLVREVVEGGVVEELLEEMVRKGGLHVDEETYGAILDEDREKEIRTPLDASALVPPSSPSASSPPTEPTIITTASNTSPTPFRLHFHLLGPTLLHSFPLPNFSPPLYRPGGTRAALQSLNLLTSEIKLELTSSQLSRITFERASLAFDPPSSSSPSIGGGQLVVTVEDLKVLLSSKFSLHADTSSVVSWTTGIKRIGPRGTSTTEVEARSLQIRFVLERAAEGREGAPFVLRQSEMSPFTSVQPRFELEREGIVKLGAEVVNAVTSGLKTQIALAASSLVAQGMRDVVRSQLQAGMDGFEEKLREAGVELPTGLRGVGWEN</sequence>
<feature type="chain" id="PRO_5012417908" evidence="2">
    <location>
        <begin position="18"/>
        <end position="572"/>
    </location>
</feature>
<reference evidence="3 4" key="1">
    <citation type="submission" date="2016-07" db="EMBL/GenBank/DDBJ databases">
        <title>Pervasive Adenine N6-methylation of Active Genes in Fungi.</title>
        <authorList>
            <consortium name="DOE Joint Genome Institute"/>
            <person name="Mondo S.J."/>
            <person name="Dannebaum R.O."/>
            <person name="Kuo R.C."/>
            <person name="Labutti K."/>
            <person name="Haridas S."/>
            <person name="Kuo A."/>
            <person name="Salamov A."/>
            <person name="Ahrendt S.R."/>
            <person name="Lipzen A."/>
            <person name="Sullivan W."/>
            <person name="Andreopoulos W.B."/>
            <person name="Clum A."/>
            <person name="Lindquist E."/>
            <person name="Daum C."/>
            <person name="Ramamoorthy G.K."/>
            <person name="Gryganskyi A."/>
            <person name="Culley D."/>
            <person name="Magnuson J.K."/>
            <person name="James T.Y."/>
            <person name="O'Malley M.A."/>
            <person name="Stajich J.E."/>
            <person name="Spatafora J.W."/>
            <person name="Visel A."/>
            <person name="Grigoriev I.V."/>
        </authorList>
    </citation>
    <scope>NUCLEOTIDE SEQUENCE [LARGE SCALE GENOMIC DNA]</scope>
    <source>
        <strain evidence="3 4">62-1032</strain>
    </source>
</reference>
<dbReference type="OrthoDB" id="2526884at2759"/>